<keyword evidence="2" id="KW-1133">Transmembrane helix</keyword>
<keyword evidence="4" id="KW-1185">Reference proteome</keyword>
<dbReference type="Proteomes" id="UP000199361">
    <property type="component" value="Unassembled WGS sequence"/>
</dbReference>
<dbReference type="EMBL" id="FOHX01000002">
    <property type="protein sequence ID" value="SET32151.1"/>
    <property type="molecule type" value="Genomic_DNA"/>
</dbReference>
<gene>
    <name evidence="3" type="ORF">SAMN05421811_102742</name>
</gene>
<name>A0A1I0DIR8_9ACTN</name>
<accession>A0A1I0DIR8</accession>
<reference evidence="3 4" key="1">
    <citation type="submission" date="2016-10" db="EMBL/GenBank/DDBJ databases">
        <authorList>
            <person name="de Groot N.N."/>
        </authorList>
    </citation>
    <scope>NUCLEOTIDE SEQUENCE [LARGE SCALE GENOMIC DNA]</scope>
    <source>
        <strain evidence="3 4">CGMCC 4.5598</strain>
    </source>
</reference>
<evidence type="ECO:0000256" key="1">
    <source>
        <dbReference type="SAM" id="MobiDB-lite"/>
    </source>
</evidence>
<feature type="compositionally biased region" description="Pro residues" evidence="1">
    <location>
        <begin position="41"/>
        <end position="51"/>
    </location>
</feature>
<evidence type="ECO:0000313" key="3">
    <source>
        <dbReference type="EMBL" id="SET32151.1"/>
    </source>
</evidence>
<proteinExistence type="predicted"/>
<dbReference type="RefSeq" id="WP_143082128.1">
    <property type="nucleotide sequence ID" value="NZ_FOHX01000002.1"/>
</dbReference>
<evidence type="ECO:0000256" key="2">
    <source>
        <dbReference type="SAM" id="Phobius"/>
    </source>
</evidence>
<dbReference type="STRING" id="568860.SAMN05421811_102742"/>
<organism evidence="3 4">
    <name type="scientific">Nonomuraea wenchangensis</name>
    <dbReference type="NCBI Taxonomy" id="568860"/>
    <lineage>
        <taxon>Bacteria</taxon>
        <taxon>Bacillati</taxon>
        <taxon>Actinomycetota</taxon>
        <taxon>Actinomycetes</taxon>
        <taxon>Streptosporangiales</taxon>
        <taxon>Streptosporangiaceae</taxon>
        <taxon>Nonomuraea</taxon>
    </lineage>
</organism>
<feature type="transmembrane region" description="Helical" evidence="2">
    <location>
        <begin position="21"/>
        <end position="38"/>
    </location>
</feature>
<dbReference type="AlphaFoldDB" id="A0A1I0DIR8"/>
<protein>
    <submittedName>
        <fullName evidence="3">Uncharacterized protein</fullName>
    </submittedName>
</protein>
<keyword evidence="2" id="KW-0472">Membrane</keyword>
<sequence>MTDRLDVIEAGQSGRRRRIGLAVLLVAVLVPVIGLIVSRRPPPAAPPPAPEPIRSLTRIDSPPNMLRVTPVTKGGEAVVDVVFPDGRRASVRYPAALDLAGMGVRPFQGMWIDGIYRQVTAPYNGEIEITQGGEPIREYAPNVTLWPQQAGSGGRGQVLLFAFGKWRLALYDMGDGLTFEQRLAVARRLRGEETEDGYLVLSGGGPVRLAEPGEKARGEPVGPQLWFGGGGRAMVALVPTPHCGKKDPVPFVISGRGRPARAVCRGGVQIAVTGPDDYREQALRGIRVTFKD</sequence>
<feature type="region of interest" description="Disordered" evidence="1">
    <location>
        <begin position="41"/>
        <end position="60"/>
    </location>
</feature>
<keyword evidence="2" id="KW-0812">Transmembrane</keyword>
<evidence type="ECO:0000313" key="4">
    <source>
        <dbReference type="Proteomes" id="UP000199361"/>
    </source>
</evidence>
<dbReference type="OrthoDB" id="3520391at2"/>